<feature type="transmembrane region" description="Helical" evidence="6">
    <location>
        <begin position="431"/>
        <end position="458"/>
    </location>
</feature>
<keyword evidence="3 6" id="KW-0812">Transmembrane</keyword>
<evidence type="ECO:0000256" key="4">
    <source>
        <dbReference type="ARBA" id="ARBA00022989"/>
    </source>
</evidence>
<feature type="domain" description="Major facilitator superfamily (MFS) profile" evidence="7">
    <location>
        <begin position="23"/>
        <end position="503"/>
    </location>
</feature>
<feature type="transmembrane region" description="Helical" evidence="6">
    <location>
        <begin position="150"/>
        <end position="174"/>
    </location>
</feature>
<feature type="transmembrane region" description="Helical" evidence="6">
    <location>
        <begin position="293"/>
        <end position="315"/>
    </location>
</feature>
<evidence type="ECO:0000256" key="1">
    <source>
        <dbReference type="ARBA" id="ARBA00004141"/>
    </source>
</evidence>
<keyword evidence="4 6" id="KW-1133">Transmembrane helix</keyword>
<dbReference type="GeneID" id="100212961"/>
<dbReference type="Gene3D" id="1.20.1250.20">
    <property type="entry name" value="MFS general substrate transporter like domains"/>
    <property type="match status" value="1"/>
</dbReference>
<accession>A0ABM4BJI9</accession>
<gene>
    <name evidence="9" type="primary">LOC100212961</name>
</gene>
<evidence type="ECO:0000256" key="6">
    <source>
        <dbReference type="SAM" id="Phobius"/>
    </source>
</evidence>
<dbReference type="PANTHER" id="PTHR23504">
    <property type="entry name" value="MAJOR FACILITATOR SUPERFAMILY DOMAIN-CONTAINING PROTEIN 10"/>
    <property type="match status" value="1"/>
</dbReference>
<name>A0ABM4BJI9_HYDVU</name>
<dbReference type="Proteomes" id="UP001652625">
    <property type="component" value="Chromosome 03"/>
</dbReference>
<evidence type="ECO:0000313" key="8">
    <source>
        <dbReference type="Proteomes" id="UP001652625"/>
    </source>
</evidence>
<organism evidence="8 9">
    <name type="scientific">Hydra vulgaris</name>
    <name type="common">Hydra</name>
    <name type="synonym">Hydra attenuata</name>
    <dbReference type="NCBI Taxonomy" id="6087"/>
    <lineage>
        <taxon>Eukaryota</taxon>
        <taxon>Metazoa</taxon>
        <taxon>Cnidaria</taxon>
        <taxon>Hydrozoa</taxon>
        <taxon>Hydroidolina</taxon>
        <taxon>Anthoathecata</taxon>
        <taxon>Aplanulata</taxon>
        <taxon>Hydridae</taxon>
        <taxon>Hydra</taxon>
    </lineage>
</organism>
<feature type="transmembrane region" description="Helical" evidence="6">
    <location>
        <begin position="118"/>
        <end position="138"/>
    </location>
</feature>
<evidence type="ECO:0000256" key="2">
    <source>
        <dbReference type="ARBA" id="ARBA00022448"/>
    </source>
</evidence>
<sequence length="528" mass="57642">MKISGLVRKVIFGQGVTPLPNGICVTTFLLVLCNGMILTNVFPYLPELVKVFGASEVDAAKKAGYMASSMFMTRIFSSIMWGFICDKFGTKLALLFSGTSLAVSTILFGFSINYTWAIIARSIQGLCMGMIIISKAVISEVSDDTNIATGFSIVFSGSNIGFIIGPSIAGYLVFPVTKYPNIFSKGTFFDNFKIVIPNLLFASGLLLSLLVTVFLLPKKKINSKEQEIIVQNDSLQNSVMDSNVYLNYSITTESVQTNMTEKSRLIGSKQSGVSKLFLQFKNTKVGKLLGNRYYLLTILIYSVYCLLAMGHNELFPVFAATLPKYTGLGMTTSDIGLLFLIVSILLLISQMTILNKLTTKFGSKKVFCASTFLYGVFVVLVPISGVIQSRSTLWVTTSIIQICVRVTGAAGFLAINIFINNSVESDMLGLANGLAMSAASIGSSIGAVAFGNAFTWSMKNIKKAQENNTSAVFPINQYFAFVLMSVLSFLIFFCALCIPSSLNKKNIRNEKQNSAMVVTTSYFRFEQC</sequence>
<dbReference type="InterPro" id="IPR011701">
    <property type="entry name" value="MFS"/>
</dbReference>
<dbReference type="PANTHER" id="PTHR23504:SF15">
    <property type="entry name" value="MAJOR FACILITATOR SUPERFAMILY (MFS) PROFILE DOMAIN-CONTAINING PROTEIN"/>
    <property type="match status" value="1"/>
</dbReference>
<feature type="transmembrane region" description="Helical" evidence="6">
    <location>
        <begin position="478"/>
        <end position="498"/>
    </location>
</feature>
<feature type="transmembrane region" description="Helical" evidence="6">
    <location>
        <begin position="92"/>
        <end position="112"/>
    </location>
</feature>
<comment type="subcellular location">
    <subcellularLocation>
        <location evidence="1">Membrane</location>
        <topology evidence="1">Multi-pass membrane protein</topology>
    </subcellularLocation>
</comment>
<dbReference type="RefSeq" id="XP_065649211.1">
    <property type="nucleotide sequence ID" value="XM_065793139.1"/>
</dbReference>
<feature type="transmembrane region" description="Helical" evidence="6">
    <location>
        <begin position="335"/>
        <end position="354"/>
    </location>
</feature>
<evidence type="ECO:0000256" key="5">
    <source>
        <dbReference type="ARBA" id="ARBA00023136"/>
    </source>
</evidence>
<proteinExistence type="predicted"/>
<dbReference type="InterPro" id="IPR036259">
    <property type="entry name" value="MFS_trans_sf"/>
</dbReference>
<feature type="transmembrane region" description="Helical" evidence="6">
    <location>
        <begin position="399"/>
        <end position="419"/>
    </location>
</feature>
<keyword evidence="2" id="KW-0813">Transport</keyword>
<dbReference type="PROSITE" id="PS50850">
    <property type="entry name" value="MFS"/>
    <property type="match status" value="1"/>
</dbReference>
<feature type="transmembrane region" description="Helical" evidence="6">
    <location>
        <begin position="366"/>
        <end position="387"/>
    </location>
</feature>
<keyword evidence="8" id="KW-1185">Reference proteome</keyword>
<dbReference type="Pfam" id="PF07690">
    <property type="entry name" value="MFS_1"/>
    <property type="match status" value="1"/>
</dbReference>
<evidence type="ECO:0000256" key="3">
    <source>
        <dbReference type="ARBA" id="ARBA00022692"/>
    </source>
</evidence>
<dbReference type="InterPro" id="IPR020846">
    <property type="entry name" value="MFS_dom"/>
</dbReference>
<keyword evidence="5 6" id="KW-0472">Membrane</keyword>
<evidence type="ECO:0000313" key="9">
    <source>
        <dbReference type="RefSeq" id="XP_065649211.1"/>
    </source>
</evidence>
<feature type="transmembrane region" description="Helical" evidence="6">
    <location>
        <begin position="194"/>
        <end position="216"/>
    </location>
</feature>
<reference evidence="9" key="1">
    <citation type="submission" date="2025-08" db="UniProtKB">
        <authorList>
            <consortium name="RefSeq"/>
        </authorList>
    </citation>
    <scope>IDENTIFICATION</scope>
</reference>
<feature type="transmembrane region" description="Helical" evidence="6">
    <location>
        <begin position="21"/>
        <end position="45"/>
    </location>
</feature>
<protein>
    <submittedName>
        <fullName evidence="9">Uncharacterized protein LOC100212961 isoform X3</fullName>
    </submittedName>
</protein>
<evidence type="ECO:0000259" key="7">
    <source>
        <dbReference type="PROSITE" id="PS50850"/>
    </source>
</evidence>
<dbReference type="SUPFAM" id="SSF103473">
    <property type="entry name" value="MFS general substrate transporter"/>
    <property type="match status" value="1"/>
</dbReference>
<feature type="transmembrane region" description="Helical" evidence="6">
    <location>
        <begin position="65"/>
        <end position="85"/>
    </location>
</feature>